<gene>
    <name evidence="4" type="ORF">UV33_C0017G0004</name>
</gene>
<reference evidence="4 5" key="1">
    <citation type="journal article" date="2015" name="Nature">
        <title>rRNA introns, odd ribosomes, and small enigmatic genomes across a large radiation of phyla.</title>
        <authorList>
            <person name="Brown C.T."/>
            <person name="Hug L.A."/>
            <person name="Thomas B.C."/>
            <person name="Sharon I."/>
            <person name="Castelle C.J."/>
            <person name="Singh A."/>
            <person name="Wilkins M.J."/>
            <person name="Williams K.H."/>
            <person name="Banfield J.F."/>
        </authorList>
    </citation>
    <scope>NUCLEOTIDE SEQUENCE [LARGE SCALE GENOMIC DNA]</scope>
</reference>
<dbReference type="Proteomes" id="UP000034135">
    <property type="component" value="Unassembled WGS sequence"/>
</dbReference>
<feature type="domain" description="N-acetyltransferase" evidence="3">
    <location>
        <begin position="1"/>
        <end position="130"/>
    </location>
</feature>
<dbReference type="GO" id="GO:0008080">
    <property type="term" value="F:N-acetyltransferase activity"/>
    <property type="evidence" value="ECO:0007669"/>
    <property type="project" value="InterPro"/>
</dbReference>
<protein>
    <submittedName>
        <fullName evidence="4">GCN5-related N-acetyltransferase</fullName>
    </submittedName>
</protein>
<dbReference type="PROSITE" id="PS51186">
    <property type="entry name" value="GNAT"/>
    <property type="match status" value="1"/>
</dbReference>
<evidence type="ECO:0000256" key="1">
    <source>
        <dbReference type="ARBA" id="ARBA00022679"/>
    </source>
</evidence>
<evidence type="ECO:0000313" key="4">
    <source>
        <dbReference type="EMBL" id="KKS64822.1"/>
    </source>
</evidence>
<dbReference type="InterPro" id="IPR000182">
    <property type="entry name" value="GNAT_dom"/>
</dbReference>
<proteinExistence type="predicted"/>
<dbReference type="EMBL" id="LCEB01000017">
    <property type="protein sequence ID" value="KKS64822.1"/>
    <property type="molecule type" value="Genomic_DNA"/>
</dbReference>
<evidence type="ECO:0000256" key="2">
    <source>
        <dbReference type="ARBA" id="ARBA00023315"/>
    </source>
</evidence>
<keyword evidence="1 4" id="KW-0808">Transferase</keyword>
<evidence type="ECO:0000313" key="5">
    <source>
        <dbReference type="Proteomes" id="UP000034135"/>
    </source>
</evidence>
<name>A0A0G1AUX4_9BACT</name>
<dbReference type="CDD" id="cd04301">
    <property type="entry name" value="NAT_SF"/>
    <property type="match status" value="1"/>
</dbReference>
<dbReference type="Pfam" id="PF00583">
    <property type="entry name" value="Acetyltransf_1"/>
    <property type="match status" value="1"/>
</dbReference>
<organism evidence="4 5">
    <name type="scientific">Candidatus Daviesbacteria bacterium GW2011_GWA1_42_6</name>
    <dbReference type="NCBI Taxonomy" id="1618420"/>
    <lineage>
        <taxon>Bacteria</taxon>
        <taxon>Candidatus Daviesiibacteriota</taxon>
    </lineage>
</organism>
<keyword evidence="2" id="KW-0012">Acyltransferase</keyword>
<evidence type="ECO:0000259" key="3">
    <source>
        <dbReference type="PROSITE" id="PS51186"/>
    </source>
</evidence>
<dbReference type="InterPro" id="IPR016181">
    <property type="entry name" value="Acyl_CoA_acyltransferase"/>
</dbReference>
<accession>A0A0G1AUX4</accession>
<dbReference type="PANTHER" id="PTHR43626:SF4">
    <property type="entry name" value="GCN5-RELATED N-ACETYLTRANSFERASE 2, CHLOROPLASTIC"/>
    <property type="match status" value="1"/>
</dbReference>
<dbReference type="AlphaFoldDB" id="A0A0G1AUX4"/>
<dbReference type="PANTHER" id="PTHR43626">
    <property type="entry name" value="ACYL-COA N-ACYLTRANSFERASE"/>
    <property type="match status" value="1"/>
</dbReference>
<dbReference type="SUPFAM" id="SSF55729">
    <property type="entry name" value="Acyl-CoA N-acyltransferases (Nat)"/>
    <property type="match status" value="1"/>
</dbReference>
<dbReference type="InterPro" id="IPR045039">
    <property type="entry name" value="NSI-like"/>
</dbReference>
<dbReference type="Gene3D" id="3.40.630.30">
    <property type="match status" value="1"/>
</dbReference>
<comment type="caution">
    <text evidence="4">The sequence shown here is derived from an EMBL/GenBank/DDBJ whole genome shotgun (WGS) entry which is preliminary data.</text>
</comment>
<dbReference type="GO" id="GO:0005737">
    <property type="term" value="C:cytoplasm"/>
    <property type="evidence" value="ECO:0007669"/>
    <property type="project" value="TreeGrafter"/>
</dbReference>
<sequence>MVKKANLNYLEDILKLIRLGAKRGKVLLRSKAEIGVNIDSFFIYTLNKKVVGCASLEVYNFKLAEVRSLVVDYDYHGQGIGRKLVKRCISVAKRKGILEVLAVTDQDQFFWKAGFRKSLENQYPMFLKLRERGRIEI</sequence>